<name>A0AAJ1SUF7_9MICC</name>
<protein>
    <submittedName>
        <fullName evidence="1">Uncharacterized protein</fullName>
    </submittedName>
</protein>
<evidence type="ECO:0000313" key="2">
    <source>
        <dbReference type="Proteomes" id="UP001239267"/>
    </source>
</evidence>
<evidence type="ECO:0000313" key="1">
    <source>
        <dbReference type="EMBL" id="MDQ0147485.1"/>
    </source>
</evidence>
<gene>
    <name evidence="1" type="ORF">J2T23_003396</name>
</gene>
<comment type="caution">
    <text evidence="1">The sequence shown here is derived from an EMBL/GenBank/DDBJ whole genome shotgun (WGS) entry which is preliminary data.</text>
</comment>
<dbReference type="AlphaFoldDB" id="A0AAJ1SUF7"/>
<sequence>MPDHHELPAIGWVPAWADLQERSAGPVDSGFVLGAGAGQDPESQEYVAGWPGPGTEELASNAVAKAGVRLTLLCADAAAAAARDHAPGGLAPVAERVLLMAPTAELNGPVVLPENSQVALAPMETFDAVEITVFDHPVAKGRIQIRDDFAAVAVTELPQGPEQETFEQGLFAAMAEEAFLHGAEYLHMVVEPEAAVRYESSGWTAAGRLVSFGRN</sequence>
<organism evidence="1 2">
    <name type="scientific">Pseudarthrobacter niigatensis</name>
    <dbReference type="NCBI Taxonomy" id="369935"/>
    <lineage>
        <taxon>Bacteria</taxon>
        <taxon>Bacillati</taxon>
        <taxon>Actinomycetota</taxon>
        <taxon>Actinomycetes</taxon>
        <taxon>Micrococcales</taxon>
        <taxon>Micrococcaceae</taxon>
        <taxon>Pseudarthrobacter</taxon>
    </lineage>
</organism>
<proteinExistence type="predicted"/>
<dbReference type="Proteomes" id="UP001239267">
    <property type="component" value="Unassembled WGS sequence"/>
</dbReference>
<reference evidence="1 2" key="1">
    <citation type="submission" date="2023-07" db="EMBL/GenBank/DDBJ databases">
        <title>Sorghum-associated microbial communities from plants grown in Nebraska, USA.</title>
        <authorList>
            <person name="Schachtman D."/>
        </authorList>
    </citation>
    <scope>NUCLEOTIDE SEQUENCE [LARGE SCALE GENOMIC DNA]</scope>
    <source>
        <strain evidence="1 2">DS1001</strain>
    </source>
</reference>
<dbReference type="EMBL" id="JAUSTB010000013">
    <property type="protein sequence ID" value="MDQ0147485.1"/>
    <property type="molecule type" value="Genomic_DNA"/>
</dbReference>
<keyword evidence="2" id="KW-1185">Reference proteome</keyword>
<dbReference type="RefSeq" id="WP_307361835.1">
    <property type="nucleotide sequence ID" value="NZ_JAUSTB010000013.1"/>
</dbReference>
<accession>A0AAJ1SUF7</accession>